<dbReference type="OrthoDB" id="5598737at2759"/>
<protein>
    <submittedName>
        <fullName evidence="2">Uncharacterized protein</fullName>
    </submittedName>
</protein>
<keyword evidence="3" id="KW-1185">Reference proteome</keyword>
<dbReference type="Proteomes" id="UP000054558">
    <property type="component" value="Unassembled WGS sequence"/>
</dbReference>
<dbReference type="PANTHER" id="PTHR34305:SF1">
    <property type="entry name" value="SWIM-TYPE DOMAIN-CONTAINING PROTEIN"/>
    <property type="match status" value="1"/>
</dbReference>
<feature type="compositionally biased region" description="Basic residues" evidence="1">
    <location>
        <begin position="1176"/>
        <end position="1185"/>
    </location>
</feature>
<organism evidence="2 3">
    <name type="scientific">Klebsormidium nitens</name>
    <name type="common">Green alga</name>
    <name type="synonym">Ulothrix nitens</name>
    <dbReference type="NCBI Taxonomy" id="105231"/>
    <lineage>
        <taxon>Eukaryota</taxon>
        <taxon>Viridiplantae</taxon>
        <taxon>Streptophyta</taxon>
        <taxon>Klebsormidiophyceae</taxon>
        <taxon>Klebsormidiales</taxon>
        <taxon>Klebsormidiaceae</taxon>
        <taxon>Klebsormidium</taxon>
    </lineage>
</organism>
<sequence>MESDSRLQHFSSGLEHIERSSLRGILSGEIRVDVQSCKERVAVRCLLCLHQVWAKTGEGQLRLAFRKSDRGILMGYIVSATVPKSKQSKQIVCLNCINNLVGKLAESTDALSMMILGSKRGGLQNAVVLRREAKEGAWRQELELSDELLSFLRQENARTMPGERHVSTAATQIGARGIAKGVRPRARSEAAESSEDCTQTTSIKAQAVRYLRMMVSPAAPVHMYLPTKSEALRPLRLYMSPWNHNGEGAPKALGKPDKVTGLPETVWWNSLGNICCTCHRGRLTEDAPCVHKLALAALSESWAPTSELPTRDRLGRGVHVERVATDDRGSCIAVADNLQGALGPRRRMVFQSFKGDWLWCEGRNDGCPSLIDCSHVAAVKRELNEAGGVPMANQMIMEPLQPLSMAAVCWLERWDGVMPQIGKAVPTVGAISSEGSEGRSALKDEGEYLIGLLEKRPHDPATCSGESCFCQQHERLFGDAGAHDIGEESAGVDLERKRAFGGHVPPRKRARRSKAAWAAHRESAQPAAPIGWEARPPTDARGKEAIRGWVDACTSCTLASLADGACEHRKASRVRAPVQLLTTEAVQVTKPKLARLSDALSFHDPLVTSLERPVRVSKLRECHFEELSEKGLLSAPCPLEPPRCGGSWMEAWVKASVTAASWSQGVQTRIYHCQCLDEAHAIHFDGEHQAGAHGHSFKAELATPQSAFQRTPDAVVLSEETWRRASLDFFKLVGLGIRDCCSLCGPHPRVLLCDGIVGLASADGGQKPGGLGSSSLDARRTFCHPSRYPTGQLLEKHSISGRDYCGAGLEGGGLKRKLLLQPELREAIARLSQHRPKDEKLGQRLSRADFAALLDGLAHEDVRVVKRFGPGEAEGPLPEDGRRRLLEEQQTMVRDRNLAMFQLLTGIQADFQRRGLSPNLWEHWVGEWTELLYSLGAHDSDEDLIGSGALHVVRKLLLGEEATLEDRRDLGRDAPILRHLLDAYGGLTFPGCFAGTLHQLYLLSLLARGATGFEGDGQLGWVHQAIWPFDRAVALVAEARARPLSIEERRQLDEARGLANELLPGVEKLEPSPRQWERMSAAERLLLRERLGKDENGEDLQPLPLGHSFREEQDALACYTLPGWEQKRGLPYYSSFEHPDGRSRTLEEFKCATGKSMNDWDAEHVPGLVKGAGKLSGKKGSRGSGRRGVEGPLSFAARTE</sequence>
<proteinExistence type="predicted"/>
<dbReference type="AlphaFoldDB" id="A0A1Y1IPJ2"/>
<name>A0A1Y1IPJ2_KLENI</name>
<accession>A0A1Y1IPJ2</accession>
<evidence type="ECO:0000313" key="3">
    <source>
        <dbReference type="Proteomes" id="UP000054558"/>
    </source>
</evidence>
<evidence type="ECO:0000256" key="1">
    <source>
        <dbReference type="SAM" id="MobiDB-lite"/>
    </source>
</evidence>
<reference evidence="2 3" key="1">
    <citation type="journal article" date="2014" name="Nat. Commun.">
        <title>Klebsormidium flaccidum genome reveals primary factors for plant terrestrial adaptation.</title>
        <authorList>
            <person name="Hori K."/>
            <person name="Maruyama F."/>
            <person name="Fujisawa T."/>
            <person name="Togashi T."/>
            <person name="Yamamoto N."/>
            <person name="Seo M."/>
            <person name="Sato S."/>
            <person name="Yamada T."/>
            <person name="Mori H."/>
            <person name="Tajima N."/>
            <person name="Moriyama T."/>
            <person name="Ikeuchi M."/>
            <person name="Watanabe M."/>
            <person name="Wada H."/>
            <person name="Kobayashi K."/>
            <person name="Saito M."/>
            <person name="Masuda T."/>
            <person name="Sasaki-Sekimoto Y."/>
            <person name="Mashiguchi K."/>
            <person name="Awai K."/>
            <person name="Shimojima M."/>
            <person name="Masuda S."/>
            <person name="Iwai M."/>
            <person name="Nobusawa T."/>
            <person name="Narise T."/>
            <person name="Kondo S."/>
            <person name="Saito H."/>
            <person name="Sato R."/>
            <person name="Murakawa M."/>
            <person name="Ihara Y."/>
            <person name="Oshima-Yamada Y."/>
            <person name="Ohtaka K."/>
            <person name="Satoh M."/>
            <person name="Sonobe K."/>
            <person name="Ishii M."/>
            <person name="Ohtani R."/>
            <person name="Kanamori-Sato M."/>
            <person name="Honoki R."/>
            <person name="Miyazaki D."/>
            <person name="Mochizuki H."/>
            <person name="Umetsu J."/>
            <person name="Higashi K."/>
            <person name="Shibata D."/>
            <person name="Kamiya Y."/>
            <person name="Sato N."/>
            <person name="Nakamura Y."/>
            <person name="Tabata S."/>
            <person name="Ida S."/>
            <person name="Kurokawa K."/>
            <person name="Ohta H."/>
        </authorList>
    </citation>
    <scope>NUCLEOTIDE SEQUENCE [LARGE SCALE GENOMIC DNA]</scope>
    <source>
        <strain evidence="2 3">NIES-2285</strain>
    </source>
</reference>
<gene>
    <name evidence="2" type="ORF">KFL_009020030</name>
</gene>
<evidence type="ECO:0000313" key="2">
    <source>
        <dbReference type="EMBL" id="GAQ92002.1"/>
    </source>
</evidence>
<dbReference type="EMBL" id="DF237851">
    <property type="protein sequence ID" value="GAQ92002.1"/>
    <property type="molecule type" value="Genomic_DNA"/>
</dbReference>
<dbReference type="PANTHER" id="PTHR34305">
    <property type="entry name" value="EXPRESSED PROTEIN"/>
    <property type="match status" value="1"/>
</dbReference>
<feature type="region of interest" description="Disordered" evidence="1">
    <location>
        <begin position="1158"/>
        <end position="1200"/>
    </location>
</feature>